<dbReference type="InterPro" id="IPR052762">
    <property type="entry name" value="PCW_deacetylase/CE"/>
</dbReference>
<dbReference type="GO" id="GO:0052689">
    <property type="term" value="F:carboxylic ester hydrolase activity"/>
    <property type="evidence" value="ECO:0007669"/>
    <property type="project" value="InterPro"/>
</dbReference>
<dbReference type="RefSeq" id="WP_157477452.1">
    <property type="nucleotide sequence ID" value="NZ_CP046566.1"/>
</dbReference>
<evidence type="ECO:0000313" key="3">
    <source>
        <dbReference type="EMBL" id="QGW27568.1"/>
    </source>
</evidence>
<name>A0A6I6GIR8_9BACT</name>
<dbReference type="EMBL" id="CP046566">
    <property type="protein sequence ID" value="QGW27568.1"/>
    <property type="molecule type" value="Genomic_DNA"/>
</dbReference>
<keyword evidence="4" id="KW-1185">Reference proteome</keyword>
<evidence type="ECO:0000259" key="2">
    <source>
        <dbReference type="Pfam" id="PF17996"/>
    </source>
</evidence>
<dbReference type="Pfam" id="PF17996">
    <property type="entry name" value="CE2_N"/>
    <property type="match status" value="1"/>
</dbReference>
<proteinExistence type="predicted"/>
<gene>
    <name evidence="3" type="ORF">GLV81_05175</name>
</gene>
<dbReference type="InterPro" id="IPR037461">
    <property type="entry name" value="CtCE2-like_dom"/>
</dbReference>
<evidence type="ECO:0000313" key="4">
    <source>
        <dbReference type="Proteomes" id="UP000426027"/>
    </source>
</evidence>
<feature type="domain" description="Carbohydrate esterase 2 N-terminal" evidence="2">
    <location>
        <begin position="4"/>
        <end position="105"/>
    </location>
</feature>
<accession>A0A6I6GIR8</accession>
<dbReference type="AlphaFoldDB" id="A0A6I6GIR8"/>
<dbReference type="PANTHER" id="PTHR37834:SF2">
    <property type="entry name" value="ESTERASE, SGNH HYDROLASE-TYPE"/>
    <property type="match status" value="1"/>
</dbReference>
<dbReference type="PANTHER" id="PTHR37834">
    <property type="entry name" value="GDSL-LIKE LIPASE/ACYLHYDROLASE DOMAIN PROTEIN (AFU_ORTHOLOGUE AFUA_2G00620)"/>
    <property type="match status" value="1"/>
</dbReference>
<dbReference type="KEGG" id="fls:GLV81_05175"/>
<evidence type="ECO:0000259" key="1">
    <source>
        <dbReference type="Pfam" id="PF13472"/>
    </source>
</evidence>
<dbReference type="CDD" id="cd01831">
    <property type="entry name" value="Endoglucanase_E_like"/>
    <property type="match status" value="1"/>
</dbReference>
<feature type="domain" description="SGNH hydrolase-type esterase" evidence="1">
    <location>
        <begin position="114"/>
        <end position="272"/>
    </location>
</feature>
<dbReference type="Gene3D" id="2.60.120.260">
    <property type="entry name" value="Galactose-binding domain-like"/>
    <property type="match status" value="1"/>
</dbReference>
<dbReference type="InterPro" id="IPR040794">
    <property type="entry name" value="CE2_N"/>
</dbReference>
<dbReference type="Pfam" id="PF13472">
    <property type="entry name" value="Lipase_GDSL_2"/>
    <property type="match status" value="1"/>
</dbReference>
<protein>
    <submittedName>
        <fullName evidence="3">Acetyl xylan esterase</fullName>
    </submittedName>
</protein>
<dbReference type="InterPro" id="IPR013830">
    <property type="entry name" value="SGNH_hydro"/>
</dbReference>
<reference evidence="3 4" key="1">
    <citation type="submission" date="2019-11" db="EMBL/GenBank/DDBJ databases">
        <authorList>
            <person name="Im W.T."/>
        </authorList>
    </citation>
    <scope>NUCLEOTIDE SEQUENCE [LARGE SCALE GENOMIC DNA]</scope>
    <source>
        <strain evidence="3 4">SB-02</strain>
    </source>
</reference>
<dbReference type="Gene3D" id="3.40.50.1110">
    <property type="entry name" value="SGNH hydrolase"/>
    <property type="match status" value="1"/>
</dbReference>
<sequence>MSNEQPQLPRFWAPGVYIELSFRGDSCTVLLGDEMKWGTNHNGVEIQVDNEPSYKVWLTGKDNVLHIAANKKQRRHKLTITKNTEADMGYLELRGVRCNRLLPLPKAPSRRIEFFGNSITCGTGMDTQDAPCNTGQWYNQHRASKAYGPLTAQKLNAQWQLSSVSGIGLIHSCCNKTTVMPQVYNKINMTDNALPWSFSRYQPDVVTICLGQNDGIQDSVAFTNAYVQLLQQMQQHYPKATFILLNSPMAHAELNAVLQRYLLAVVQQSRQQGISRITHYFYSQRYASGCDSHPTMAEHTQMAEELSAFIAQKMDW</sequence>
<dbReference type="Proteomes" id="UP000426027">
    <property type="component" value="Chromosome"/>
</dbReference>
<dbReference type="SUPFAM" id="SSF52266">
    <property type="entry name" value="SGNH hydrolase"/>
    <property type="match status" value="1"/>
</dbReference>
<organism evidence="3 4">
    <name type="scientific">Phnomibacter ginsenosidimutans</name>
    <dbReference type="NCBI Taxonomy" id="2676868"/>
    <lineage>
        <taxon>Bacteria</taxon>
        <taxon>Pseudomonadati</taxon>
        <taxon>Bacteroidota</taxon>
        <taxon>Chitinophagia</taxon>
        <taxon>Chitinophagales</taxon>
        <taxon>Chitinophagaceae</taxon>
        <taxon>Phnomibacter</taxon>
    </lineage>
</organism>
<dbReference type="InterPro" id="IPR036514">
    <property type="entry name" value="SGNH_hydro_sf"/>
</dbReference>